<evidence type="ECO:0008006" key="3">
    <source>
        <dbReference type="Google" id="ProtNLM"/>
    </source>
</evidence>
<dbReference type="PANTHER" id="PTHR47412">
    <property type="entry name" value="FI01434P-RELATED"/>
    <property type="match status" value="1"/>
</dbReference>
<protein>
    <recommendedName>
        <fullName evidence="3">N-acetyllactosaminide beta-1,3-N-acetylglucosaminyltransferase</fullName>
    </recommendedName>
</protein>
<dbReference type="Proteomes" id="UP001431783">
    <property type="component" value="Unassembled WGS sequence"/>
</dbReference>
<dbReference type="PANTHER" id="PTHR47412:SF1">
    <property type="entry name" value="FI01434P-RELATED"/>
    <property type="match status" value="1"/>
</dbReference>
<reference evidence="1 2" key="1">
    <citation type="submission" date="2023-03" db="EMBL/GenBank/DDBJ databases">
        <title>Genome insight into feeding habits of ladybird beetles.</title>
        <authorList>
            <person name="Li H.-S."/>
            <person name="Huang Y.-H."/>
            <person name="Pang H."/>
        </authorList>
    </citation>
    <scope>NUCLEOTIDE SEQUENCE [LARGE SCALE GENOMIC DNA]</scope>
    <source>
        <strain evidence="1">SYSU_2023b</strain>
        <tissue evidence="1">Whole body</tissue>
    </source>
</reference>
<keyword evidence="2" id="KW-1185">Reference proteome</keyword>
<evidence type="ECO:0000313" key="2">
    <source>
        <dbReference type="Proteomes" id="UP001431783"/>
    </source>
</evidence>
<name>A0AAW1U2A2_9CUCU</name>
<dbReference type="EMBL" id="JARQZJ010000032">
    <property type="protein sequence ID" value="KAK9875083.1"/>
    <property type="molecule type" value="Genomic_DNA"/>
</dbReference>
<evidence type="ECO:0000313" key="1">
    <source>
        <dbReference type="EMBL" id="KAK9875083.1"/>
    </source>
</evidence>
<dbReference type="Pfam" id="PF13896">
    <property type="entry name" value="Glyco_transf_49"/>
    <property type="match status" value="1"/>
</dbReference>
<dbReference type="AlphaFoldDB" id="A0AAW1U2A2"/>
<sequence>MRRKKSMHSTSKQCSSMNHTEAPIEYSDNDHQLQESQFSVLSRVRNITNCFDRPIEHKTQMRGDYWVLYNYVRAERSHSCHETITLTTHGDYTFLDNLVPLLKRWNGPISIALYAPGFDFNRTLDSIAHLRDCTDSLVRKLVTFHIYFPKLHLPDWVPQYNNVFKDTYNCSLIPPYMNVSQKQMYKTQKELTYPINVARNIARETAQTHFILASDIELHPSINMIPQFLSMIADNKGQLLSENPKVFPLNLFEVGSKFQVPEKKSTLLKMLRNGTAIPFHKRVCPLCHSVPKFQEWQQTLSNENELHVFHVGKRNGKFFQWEPIFIGTHSVPLYDERLSWEGKSDKMTQGYALCVLDYDFLILDNAFLVHKPGIKIYRWDKRRDKIVAKTNSKVLPIIRKEMIVLFGSKEGCVIR</sequence>
<organism evidence="1 2">
    <name type="scientific">Henosepilachna vigintioctopunctata</name>
    <dbReference type="NCBI Taxonomy" id="420089"/>
    <lineage>
        <taxon>Eukaryota</taxon>
        <taxon>Metazoa</taxon>
        <taxon>Ecdysozoa</taxon>
        <taxon>Arthropoda</taxon>
        <taxon>Hexapoda</taxon>
        <taxon>Insecta</taxon>
        <taxon>Pterygota</taxon>
        <taxon>Neoptera</taxon>
        <taxon>Endopterygota</taxon>
        <taxon>Coleoptera</taxon>
        <taxon>Polyphaga</taxon>
        <taxon>Cucujiformia</taxon>
        <taxon>Coccinelloidea</taxon>
        <taxon>Coccinellidae</taxon>
        <taxon>Epilachninae</taxon>
        <taxon>Epilachnini</taxon>
        <taxon>Henosepilachna</taxon>
    </lineage>
</organism>
<gene>
    <name evidence="1" type="ORF">WA026_005878</name>
</gene>
<proteinExistence type="predicted"/>
<accession>A0AAW1U2A2</accession>
<comment type="caution">
    <text evidence="1">The sequence shown here is derived from an EMBL/GenBank/DDBJ whole genome shotgun (WGS) entry which is preliminary data.</text>
</comment>